<proteinExistence type="predicted"/>
<keyword evidence="2" id="KW-1185">Reference proteome</keyword>
<protein>
    <submittedName>
        <fullName evidence="1">Uncharacterized protein</fullName>
    </submittedName>
</protein>
<dbReference type="KEGG" id="ncr:NCU16529"/>
<evidence type="ECO:0000313" key="1">
    <source>
        <dbReference type="EMBL" id="ESA43535.1"/>
    </source>
</evidence>
<gene>
    <name evidence="1" type="ORF">NCU16529</name>
</gene>
<dbReference type="InParanoid" id="V5IP96"/>
<accession>V5IP96</accession>
<name>V5IP96_NEUCR</name>
<dbReference type="GeneID" id="23569514"/>
<dbReference type="AlphaFoldDB" id="V5IP96"/>
<dbReference type="RefSeq" id="XP_011393676.1">
    <property type="nucleotide sequence ID" value="XM_011395374.1"/>
</dbReference>
<dbReference type="VEuPathDB" id="FungiDB:NCU16529"/>
<reference evidence="1 2" key="1">
    <citation type="journal article" date="2003" name="Nature">
        <title>The genome sequence of the filamentous fungus Neurospora crassa.</title>
        <authorList>
            <person name="Galagan J.E."/>
            <person name="Calvo S.E."/>
            <person name="Borkovich K.A."/>
            <person name="Selker E.U."/>
            <person name="Read N.D."/>
            <person name="Jaffe D."/>
            <person name="FitzHugh W."/>
            <person name="Ma L.J."/>
            <person name="Smirnov S."/>
            <person name="Purcell S."/>
            <person name="Rehman B."/>
            <person name="Elkins T."/>
            <person name="Engels R."/>
            <person name="Wang S."/>
            <person name="Nielsen C.B."/>
            <person name="Butler J."/>
            <person name="Endrizzi M."/>
            <person name="Qui D."/>
            <person name="Ianakiev P."/>
            <person name="Bell-Pedersen D."/>
            <person name="Nelson M.A."/>
            <person name="Werner-Washburne M."/>
            <person name="Selitrennikoff C.P."/>
            <person name="Kinsey J.A."/>
            <person name="Braun E.L."/>
            <person name="Zelter A."/>
            <person name="Schulte U."/>
            <person name="Kothe G.O."/>
            <person name="Jedd G."/>
            <person name="Mewes W."/>
            <person name="Staben C."/>
            <person name="Marcotte E."/>
            <person name="Greenberg D."/>
            <person name="Roy A."/>
            <person name="Foley K."/>
            <person name="Naylor J."/>
            <person name="Stange-Thomann N."/>
            <person name="Barrett R."/>
            <person name="Gnerre S."/>
            <person name="Kamal M."/>
            <person name="Kamvysselis M."/>
            <person name="Mauceli E."/>
            <person name="Bielke C."/>
            <person name="Rudd S."/>
            <person name="Frishman D."/>
            <person name="Krystofova S."/>
            <person name="Rasmussen C."/>
            <person name="Metzenberg R.L."/>
            <person name="Perkins D.D."/>
            <person name="Kroken S."/>
            <person name="Cogoni C."/>
            <person name="Macino G."/>
            <person name="Catcheside D."/>
            <person name="Li W."/>
            <person name="Pratt R.J."/>
            <person name="Osmani S.A."/>
            <person name="DeSouza C.P."/>
            <person name="Glass L."/>
            <person name="Orbach M.J."/>
            <person name="Berglund J.A."/>
            <person name="Voelker R."/>
            <person name="Yarden O."/>
            <person name="Plamann M."/>
            <person name="Seiler S."/>
            <person name="Dunlap J."/>
            <person name="Radford A."/>
            <person name="Aramayo R."/>
            <person name="Natvig D.O."/>
            <person name="Alex L.A."/>
            <person name="Mannhaupt G."/>
            <person name="Ebbole D.J."/>
            <person name="Freitag M."/>
            <person name="Paulsen I."/>
            <person name="Sachs M.S."/>
            <person name="Lander E.S."/>
            <person name="Nusbaum C."/>
            <person name="Birren B."/>
        </authorList>
    </citation>
    <scope>NUCLEOTIDE SEQUENCE [LARGE SCALE GENOMIC DNA]</scope>
    <source>
        <strain evidence="2">ATCC 24698 / 74-OR23-1A / CBS 708.71 / DSM 1257 / FGSC 987</strain>
    </source>
</reference>
<organism evidence="1 2">
    <name type="scientific">Neurospora crassa (strain ATCC 24698 / 74-OR23-1A / CBS 708.71 / DSM 1257 / FGSC 987)</name>
    <dbReference type="NCBI Taxonomy" id="367110"/>
    <lineage>
        <taxon>Eukaryota</taxon>
        <taxon>Fungi</taxon>
        <taxon>Dikarya</taxon>
        <taxon>Ascomycota</taxon>
        <taxon>Pezizomycotina</taxon>
        <taxon>Sordariomycetes</taxon>
        <taxon>Sordariomycetidae</taxon>
        <taxon>Sordariales</taxon>
        <taxon>Sordariaceae</taxon>
        <taxon>Neurospora</taxon>
    </lineage>
</organism>
<sequence length="83" mass="9494">MGSPYLSRHALRTSFNSFFRHRANTVGVLRLPIVSTQVPCRLSASLQLAHLSTRNSLSGSLRLHCSTREYMRPDMMSEKWRTS</sequence>
<dbReference type="EMBL" id="CM002237">
    <property type="protein sequence ID" value="ESA43535.1"/>
    <property type="molecule type" value="Genomic_DNA"/>
</dbReference>
<dbReference type="Proteomes" id="UP000001805">
    <property type="component" value="Chromosome 6, Linkage Group II"/>
</dbReference>
<evidence type="ECO:0000313" key="2">
    <source>
        <dbReference type="Proteomes" id="UP000001805"/>
    </source>
</evidence>